<dbReference type="AlphaFoldDB" id="A0AAE1AST2"/>
<name>A0AAE1AST2_9GAST</name>
<comment type="caution">
    <text evidence="1">The sequence shown here is derived from an EMBL/GenBank/DDBJ whole genome shotgun (WGS) entry which is preliminary data.</text>
</comment>
<dbReference type="Proteomes" id="UP001283361">
    <property type="component" value="Unassembled WGS sequence"/>
</dbReference>
<evidence type="ECO:0000313" key="2">
    <source>
        <dbReference type="Proteomes" id="UP001283361"/>
    </source>
</evidence>
<organism evidence="1 2">
    <name type="scientific">Elysia crispata</name>
    <name type="common">lettuce slug</name>
    <dbReference type="NCBI Taxonomy" id="231223"/>
    <lineage>
        <taxon>Eukaryota</taxon>
        <taxon>Metazoa</taxon>
        <taxon>Spiralia</taxon>
        <taxon>Lophotrochozoa</taxon>
        <taxon>Mollusca</taxon>
        <taxon>Gastropoda</taxon>
        <taxon>Heterobranchia</taxon>
        <taxon>Euthyneura</taxon>
        <taxon>Panpulmonata</taxon>
        <taxon>Sacoglossa</taxon>
        <taxon>Placobranchoidea</taxon>
        <taxon>Plakobranchidae</taxon>
        <taxon>Elysia</taxon>
    </lineage>
</organism>
<proteinExistence type="predicted"/>
<protein>
    <submittedName>
        <fullName evidence="1">Uncharacterized protein</fullName>
    </submittedName>
</protein>
<dbReference type="EMBL" id="JAWDGP010001389">
    <property type="protein sequence ID" value="KAK3792117.1"/>
    <property type="molecule type" value="Genomic_DNA"/>
</dbReference>
<gene>
    <name evidence="1" type="ORF">RRG08_055381</name>
</gene>
<evidence type="ECO:0000313" key="1">
    <source>
        <dbReference type="EMBL" id="KAK3792117.1"/>
    </source>
</evidence>
<accession>A0AAE1AST2</accession>
<sequence length="69" mass="7549">MHLCRPCKVAYFNGVKHYKQLAGLQHLAGAATTIIHVWYPGGPKTCIRPERLTSDVAHSASQCGDQISD</sequence>
<reference evidence="1" key="1">
    <citation type="journal article" date="2023" name="G3 (Bethesda)">
        <title>A reference genome for the long-term kleptoplast-retaining sea slug Elysia crispata morphotype clarki.</title>
        <authorList>
            <person name="Eastman K.E."/>
            <person name="Pendleton A.L."/>
            <person name="Shaikh M.A."/>
            <person name="Suttiyut T."/>
            <person name="Ogas R."/>
            <person name="Tomko P."/>
            <person name="Gavelis G."/>
            <person name="Widhalm J.R."/>
            <person name="Wisecaver J.H."/>
        </authorList>
    </citation>
    <scope>NUCLEOTIDE SEQUENCE</scope>
    <source>
        <strain evidence="1">ECLA1</strain>
    </source>
</reference>
<keyword evidence="2" id="KW-1185">Reference proteome</keyword>